<dbReference type="InterPro" id="IPR041921">
    <property type="entry name" value="NuoE_N"/>
</dbReference>
<evidence type="ECO:0000313" key="10">
    <source>
        <dbReference type="Proteomes" id="UP000002186"/>
    </source>
</evidence>
<dbReference type="OrthoDB" id="9805533at2"/>
<dbReference type="InterPro" id="IPR037225">
    <property type="entry name" value="Nuo51_FMN-bd_sf"/>
</dbReference>
<dbReference type="SUPFAM" id="SSF142019">
    <property type="entry name" value="Nqo1 FMN-binding domain-like"/>
    <property type="match status" value="1"/>
</dbReference>
<dbReference type="Proteomes" id="UP000002186">
    <property type="component" value="Chromosome"/>
</dbReference>
<dbReference type="Gene3D" id="1.20.1440.230">
    <property type="entry name" value="NADH-ubiquinone oxidoreductase 51kDa subunit, iron-sulphur binding domain"/>
    <property type="match status" value="1"/>
</dbReference>
<evidence type="ECO:0000259" key="8">
    <source>
        <dbReference type="SMART" id="SM00928"/>
    </source>
</evidence>
<dbReference type="EMBL" id="CP001281">
    <property type="protein sequence ID" value="ACR01421.1"/>
    <property type="molecule type" value="Genomic_DNA"/>
</dbReference>
<dbReference type="Gene3D" id="3.40.50.11540">
    <property type="entry name" value="NADH-ubiquinone oxidoreductase 51kDa subunit"/>
    <property type="match status" value="1"/>
</dbReference>
<keyword evidence="3" id="KW-0004">4Fe-4S</keyword>
<feature type="region of interest" description="Disordered" evidence="7">
    <location>
        <begin position="1"/>
        <end position="29"/>
    </location>
</feature>
<sequence length="585" mass="62056">MPSPSPSPSPSASQAAGRHTRPGLRGRQTDPAALAEIEALLGAAHRERDELIEHLHALQDRFGHLSLRHLRALADWMRMPMAEVYETATFYAHFDVVREDEPVPPALTVRVCDSLPCQLAGAQALRAALDAALDPARIRVLRAPCMGRCDQAPVAQLGRRHLSRATPAAVLAALARGALDPEPIAWQRLADYRAAGGYTLLQRLRSGETGVAALEARLAEAGLRGLGGAGFPTARKWQAVRAGAAPRYLVVNADEGEPGTFKDRHYLETAPHRVLEGALASALAVGAAAIYVYLRDEYPGLHAVLREAIAELEAAGLVAPGFIVLRRGAGAYICGEESALIESLEGKPGKPRHRPPFVAEAGLFGRPTLVNNVETLYWIPLLAAGAAFAGEGRRGRSGLRSFSVSGRVNKPGVHLAPAGITLRELVDEHCGGLQPGHRLLAYLPGGASGGILPAALADLPLDFDTLQPHGSFIGSAAIIVLSDQDDLRAVADNLLAFFADESCGQCTPCRLGTEKLLTLLRTDDWDVARLQALAQTLRDASICGLGQAAPNPVSSLLRFFPAELARAGVRLHAGPPARDAGELQP</sequence>
<dbReference type="AlphaFoldDB" id="C4KAJ5"/>
<evidence type="ECO:0000256" key="3">
    <source>
        <dbReference type="ARBA" id="ARBA00022485"/>
    </source>
</evidence>
<dbReference type="HOGENOM" id="CLU_014881_3_1_4"/>
<gene>
    <name evidence="9" type="ordered locus">Tmz1t_2822</name>
</gene>
<dbReference type="SMART" id="SM00928">
    <property type="entry name" value="NADH_4Fe-4S"/>
    <property type="match status" value="1"/>
</dbReference>
<keyword evidence="10" id="KW-1185">Reference proteome</keyword>
<dbReference type="STRING" id="85643.Tmz1t_2822"/>
<dbReference type="KEGG" id="tmz:Tmz1t_2822"/>
<dbReference type="PANTHER" id="PTHR43578">
    <property type="entry name" value="NADH-QUINONE OXIDOREDUCTASE SUBUNIT F"/>
    <property type="match status" value="1"/>
</dbReference>
<dbReference type="PANTHER" id="PTHR43578:SF3">
    <property type="entry name" value="NADH-QUINONE OXIDOREDUCTASE SUBUNIT F"/>
    <property type="match status" value="1"/>
</dbReference>
<reference evidence="9 10" key="2">
    <citation type="journal article" date="2012" name="Stand. Genomic Sci.">
        <title>Complete genome sequence of Thauera aminoaromatica strain MZ1T.</title>
        <authorList>
            <person name="Jiang K."/>
            <person name="Sanseverino J."/>
            <person name="Chauhan A."/>
            <person name="Lucas S."/>
            <person name="Copeland A."/>
            <person name="Lapidus A."/>
            <person name="Del Rio T.G."/>
            <person name="Dalin E."/>
            <person name="Tice H."/>
            <person name="Bruce D."/>
            <person name="Goodwin L."/>
            <person name="Pitluck S."/>
            <person name="Sims D."/>
            <person name="Brettin T."/>
            <person name="Detter J.C."/>
            <person name="Han C."/>
            <person name="Chang Y.J."/>
            <person name="Larimer F."/>
            <person name="Land M."/>
            <person name="Hauser L."/>
            <person name="Kyrpides N.C."/>
            <person name="Mikhailova N."/>
            <person name="Moser S."/>
            <person name="Jegier P."/>
            <person name="Close D."/>
            <person name="Debruyn J.M."/>
            <person name="Wang Y."/>
            <person name="Layton A.C."/>
            <person name="Allen M.S."/>
            <person name="Sayler G.S."/>
        </authorList>
    </citation>
    <scope>NUCLEOTIDE SEQUENCE [LARGE SCALE GENOMIC DNA]</scope>
    <source>
        <strain evidence="9 10">MZ1T</strain>
    </source>
</reference>
<dbReference type="InterPro" id="IPR037207">
    <property type="entry name" value="Nuop51_4Fe4S-bd_sf"/>
</dbReference>
<evidence type="ECO:0000256" key="2">
    <source>
        <dbReference type="ARBA" id="ARBA00007523"/>
    </source>
</evidence>
<dbReference type="Pfam" id="PF01512">
    <property type="entry name" value="Complex1_51K"/>
    <property type="match status" value="1"/>
</dbReference>
<organism evidence="9 10">
    <name type="scientific">Thauera aminoaromatica</name>
    <dbReference type="NCBI Taxonomy" id="164330"/>
    <lineage>
        <taxon>Bacteria</taxon>
        <taxon>Pseudomonadati</taxon>
        <taxon>Pseudomonadota</taxon>
        <taxon>Betaproteobacteria</taxon>
        <taxon>Rhodocyclales</taxon>
        <taxon>Zoogloeaceae</taxon>
        <taxon>Thauera</taxon>
    </lineage>
</organism>
<dbReference type="InterPro" id="IPR001949">
    <property type="entry name" value="NADH-UbQ_OxRdtase_51kDa_CS"/>
</dbReference>
<dbReference type="SUPFAM" id="SSF52833">
    <property type="entry name" value="Thioredoxin-like"/>
    <property type="match status" value="1"/>
</dbReference>
<proteinExistence type="inferred from homology"/>
<dbReference type="SUPFAM" id="SSF142984">
    <property type="entry name" value="Nqo1 middle domain-like"/>
    <property type="match status" value="1"/>
</dbReference>
<accession>C4KAJ5</accession>
<evidence type="ECO:0000256" key="7">
    <source>
        <dbReference type="SAM" id="MobiDB-lite"/>
    </source>
</evidence>
<dbReference type="FunFam" id="3.10.20.600:FF:000006">
    <property type="entry name" value="Formate dehydrogenase, beta subunit"/>
    <property type="match status" value="1"/>
</dbReference>
<dbReference type="GO" id="GO:0046872">
    <property type="term" value="F:metal ion binding"/>
    <property type="evidence" value="ECO:0007669"/>
    <property type="project" value="UniProtKB-KW"/>
</dbReference>
<evidence type="ECO:0000256" key="5">
    <source>
        <dbReference type="ARBA" id="ARBA00023004"/>
    </source>
</evidence>
<dbReference type="Pfam" id="PF01257">
    <property type="entry name" value="2Fe-2S_thioredx"/>
    <property type="match status" value="1"/>
</dbReference>
<name>C4KAJ5_THASP</name>
<keyword evidence="6" id="KW-0411">Iron-sulfur</keyword>
<dbReference type="InterPro" id="IPR019575">
    <property type="entry name" value="Nuop51_4Fe4S-bd"/>
</dbReference>
<dbReference type="Gene3D" id="1.10.10.1590">
    <property type="entry name" value="NADH-quinone oxidoreductase subunit E"/>
    <property type="match status" value="1"/>
</dbReference>
<dbReference type="eggNOG" id="COG1905">
    <property type="taxonomic scope" value="Bacteria"/>
</dbReference>
<dbReference type="InterPro" id="IPR019554">
    <property type="entry name" value="Soluble_ligand-bd"/>
</dbReference>
<evidence type="ECO:0000313" key="9">
    <source>
        <dbReference type="EMBL" id="ACR01421.1"/>
    </source>
</evidence>
<evidence type="ECO:0000256" key="6">
    <source>
        <dbReference type="ARBA" id="ARBA00023014"/>
    </source>
</evidence>
<dbReference type="GO" id="GO:0051539">
    <property type="term" value="F:4 iron, 4 sulfur cluster binding"/>
    <property type="evidence" value="ECO:0007669"/>
    <property type="project" value="UniProtKB-KW"/>
</dbReference>
<dbReference type="PROSITE" id="PS00645">
    <property type="entry name" value="COMPLEX1_51K_2"/>
    <property type="match status" value="1"/>
</dbReference>
<reference evidence="10" key="1">
    <citation type="submission" date="2009-05" db="EMBL/GenBank/DDBJ databases">
        <title>Complete sequence of chromosome of Thauera sp. MZ1T.</title>
        <authorList>
            <consortium name="US DOE Joint Genome Institute"/>
            <person name="Lucas S."/>
            <person name="Copeland A."/>
            <person name="Lapidus A."/>
            <person name="Glavina del Rio T."/>
            <person name="Dalin E."/>
            <person name="Tice H."/>
            <person name="Bruce D."/>
            <person name="Goodwin L."/>
            <person name="Pitluck S."/>
            <person name="Sims D."/>
            <person name="Brettin T."/>
            <person name="Detter J.C."/>
            <person name="Han C."/>
            <person name="Larimer F."/>
            <person name="Land M."/>
            <person name="Hauser L."/>
            <person name="Kyrpides N."/>
            <person name="Mikhailova N."/>
            <person name="Sayler G.S."/>
        </authorList>
    </citation>
    <scope>NUCLEOTIDE SEQUENCE [LARGE SCALE GENOMIC DNA]</scope>
    <source>
        <strain evidence="10">MZ1T</strain>
    </source>
</reference>
<comment type="similarity">
    <text evidence="2">Belongs to the complex I 51 kDa subunit family.</text>
</comment>
<keyword evidence="4" id="KW-0479">Metal-binding</keyword>
<keyword evidence="5" id="KW-0408">Iron</keyword>
<evidence type="ECO:0000256" key="4">
    <source>
        <dbReference type="ARBA" id="ARBA00022723"/>
    </source>
</evidence>
<dbReference type="SUPFAM" id="SSF140490">
    <property type="entry name" value="Nqo1C-terminal domain-like"/>
    <property type="match status" value="1"/>
</dbReference>
<dbReference type="Gene3D" id="3.40.30.10">
    <property type="entry name" value="Glutaredoxin"/>
    <property type="match status" value="1"/>
</dbReference>
<dbReference type="InterPro" id="IPR011538">
    <property type="entry name" value="Nuo51_FMN-bd"/>
</dbReference>
<comment type="cofactor">
    <cofactor evidence="1">
        <name>FMN</name>
        <dbReference type="ChEBI" id="CHEBI:58210"/>
    </cofactor>
</comment>
<dbReference type="Pfam" id="PF10589">
    <property type="entry name" value="NADH_4Fe-4S"/>
    <property type="match status" value="1"/>
</dbReference>
<dbReference type="Gene3D" id="3.10.20.600">
    <property type="match status" value="1"/>
</dbReference>
<dbReference type="GO" id="GO:0010181">
    <property type="term" value="F:FMN binding"/>
    <property type="evidence" value="ECO:0007669"/>
    <property type="project" value="InterPro"/>
</dbReference>
<dbReference type="RefSeq" id="WP_012585684.1">
    <property type="nucleotide sequence ID" value="NC_011662.2"/>
</dbReference>
<dbReference type="Pfam" id="PF10531">
    <property type="entry name" value="SLBB"/>
    <property type="match status" value="1"/>
</dbReference>
<dbReference type="PROSITE" id="PS00644">
    <property type="entry name" value="COMPLEX1_51K_1"/>
    <property type="match status" value="1"/>
</dbReference>
<protein>
    <submittedName>
        <fullName evidence="9">Respiratory-chain NADH dehydrogenase domain 51 kDa subunit</fullName>
    </submittedName>
</protein>
<dbReference type="eggNOG" id="COG1894">
    <property type="taxonomic scope" value="Bacteria"/>
</dbReference>
<evidence type="ECO:0000256" key="1">
    <source>
        <dbReference type="ARBA" id="ARBA00001917"/>
    </source>
</evidence>
<feature type="domain" description="NADH-ubiquinone oxidoreductase 51kDa subunit iron-sulphur binding" evidence="8">
    <location>
        <begin position="488"/>
        <end position="533"/>
    </location>
</feature>
<dbReference type="InterPro" id="IPR036249">
    <property type="entry name" value="Thioredoxin-like_sf"/>
</dbReference>
<dbReference type="GO" id="GO:0008137">
    <property type="term" value="F:NADH dehydrogenase (ubiquinone) activity"/>
    <property type="evidence" value="ECO:0007669"/>
    <property type="project" value="InterPro"/>
</dbReference>